<gene>
    <name evidence="2" type="ORF">L228DRAFT_286023</name>
</gene>
<dbReference type="InterPro" id="IPR029062">
    <property type="entry name" value="Class_I_gatase-like"/>
</dbReference>
<dbReference type="GO" id="GO:0005634">
    <property type="term" value="C:nucleus"/>
    <property type="evidence" value="ECO:0007669"/>
    <property type="project" value="TreeGrafter"/>
</dbReference>
<keyword evidence="2" id="KW-0808">Transferase</keyword>
<dbReference type="PANTHER" id="PTHR42695:SF5">
    <property type="entry name" value="GLUTAMINE AMIDOTRANSFERASE YLR126C-RELATED"/>
    <property type="match status" value="1"/>
</dbReference>
<dbReference type="InterPro" id="IPR044992">
    <property type="entry name" value="ChyE-like"/>
</dbReference>
<dbReference type="PROSITE" id="PS51273">
    <property type="entry name" value="GATASE_TYPE_1"/>
    <property type="match status" value="1"/>
</dbReference>
<dbReference type="OMA" id="NEFWNDV"/>
<dbReference type="RefSeq" id="XP_018184714.1">
    <property type="nucleotide sequence ID" value="XM_018336404.1"/>
</dbReference>
<dbReference type="STRING" id="1328760.A0A164ZJ24"/>
<dbReference type="OrthoDB" id="92161at2759"/>
<dbReference type="PANTHER" id="PTHR42695">
    <property type="entry name" value="GLUTAMINE AMIDOTRANSFERASE YLR126C-RELATED"/>
    <property type="match status" value="1"/>
</dbReference>
<sequence length="247" mass="27404">MAPLHIAVLINSPPGNEFWRDVRQAYDDEFHTAAPDAQIDFYDPVFDAKFPDPLQYNLVVLTGGKADASSSEPWVLGVLDFVRNTARDSPRTKILGICWGHQALARAMGGEVRAVPTGSIAAIQDITLTEAGKKFFRFAPGTVTYRAPEFHVREVSKPAPDFIALAENHECFVNKANTMLSFQAHPEVQNGLARKMLLEEDDVYNGNSSRERIEEEVQKLNGATDGPIILKRVIEWVREGNSNVSPL</sequence>
<feature type="domain" description="Glutamine amidotransferase" evidence="1">
    <location>
        <begin position="55"/>
        <end position="199"/>
    </location>
</feature>
<protein>
    <submittedName>
        <fullName evidence="2">Copper/iron-regulated glutamine amidotransferase</fullName>
    </submittedName>
</protein>
<keyword evidence="2" id="KW-0315">Glutamine amidotransferase</keyword>
<dbReference type="EMBL" id="KV407467">
    <property type="protein sequence ID" value="KZF19159.1"/>
    <property type="molecule type" value="Genomic_DNA"/>
</dbReference>
<dbReference type="Gene3D" id="3.40.50.880">
    <property type="match status" value="1"/>
</dbReference>
<dbReference type="GO" id="GO:0005829">
    <property type="term" value="C:cytosol"/>
    <property type="evidence" value="ECO:0007669"/>
    <property type="project" value="TreeGrafter"/>
</dbReference>
<dbReference type="InParanoid" id="A0A164ZJ24"/>
<dbReference type="InterPro" id="IPR017926">
    <property type="entry name" value="GATASE"/>
</dbReference>
<dbReference type="SUPFAM" id="SSF52317">
    <property type="entry name" value="Class I glutamine amidotransferase-like"/>
    <property type="match status" value="1"/>
</dbReference>
<accession>A0A164ZJ24</accession>
<evidence type="ECO:0000259" key="1">
    <source>
        <dbReference type="Pfam" id="PF00117"/>
    </source>
</evidence>
<reference evidence="2 3" key="1">
    <citation type="journal article" date="2016" name="Fungal Biol.">
        <title>The genome of Xylona heveae provides a window into fungal endophytism.</title>
        <authorList>
            <person name="Gazis R."/>
            <person name="Kuo A."/>
            <person name="Riley R."/>
            <person name="LaButti K."/>
            <person name="Lipzen A."/>
            <person name="Lin J."/>
            <person name="Amirebrahimi M."/>
            <person name="Hesse C.N."/>
            <person name="Spatafora J.W."/>
            <person name="Henrissat B."/>
            <person name="Hainaut M."/>
            <person name="Grigoriev I.V."/>
            <person name="Hibbett D.S."/>
        </authorList>
    </citation>
    <scope>NUCLEOTIDE SEQUENCE [LARGE SCALE GENOMIC DNA]</scope>
    <source>
        <strain evidence="2 3">TC161</strain>
    </source>
</reference>
<name>A0A164ZJ24_XYLHT</name>
<dbReference type="CDD" id="cd01741">
    <property type="entry name" value="GATase1_1"/>
    <property type="match status" value="1"/>
</dbReference>
<evidence type="ECO:0000313" key="2">
    <source>
        <dbReference type="EMBL" id="KZF19159.1"/>
    </source>
</evidence>
<keyword evidence="3" id="KW-1185">Reference proteome</keyword>
<proteinExistence type="predicted"/>
<dbReference type="GO" id="GO:0016740">
    <property type="term" value="F:transferase activity"/>
    <property type="evidence" value="ECO:0007669"/>
    <property type="project" value="UniProtKB-KW"/>
</dbReference>
<dbReference type="Proteomes" id="UP000076632">
    <property type="component" value="Unassembled WGS sequence"/>
</dbReference>
<organism evidence="2 3">
    <name type="scientific">Xylona heveae (strain CBS 132557 / TC161)</name>
    <dbReference type="NCBI Taxonomy" id="1328760"/>
    <lineage>
        <taxon>Eukaryota</taxon>
        <taxon>Fungi</taxon>
        <taxon>Dikarya</taxon>
        <taxon>Ascomycota</taxon>
        <taxon>Pezizomycotina</taxon>
        <taxon>Xylonomycetes</taxon>
        <taxon>Xylonales</taxon>
        <taxon>Xylonaceae</taxon>
        <taxon>Xylona</taxon>
    </lineage>
</organism>
<dbReference type="Pfam" id="PF00117">
    <property type="entry name" value="GATase"/>
    <property type="match status" value="1"/>
</dbReference>
<dbReference type="AlphaFoldDB" id="A0A164ZJ24"/>
<dbReference type="GeneID" id="28901541"/>
<evidence type="ECO:0000313" key="3">
    <source>
        <dbReference type="Proteomes" id="UP000076632"/>
    </source>
</evidence>